<feature type="chain" id="PRO_5044074597" description="Periplasmic nitrate reductase, electron transfer subunit" evidence="17">
    <location>
        <begin position="19"/>
        <end position="142"/>
    </location>
</feature>
<dbReference type="Proteomes" id="UP000254867">
    <property type="component" value="Unassembled WGS sequence"/>
</dbReference>
<comment type="PTM">
    <text evidence="14">Binds 2 heme C groups per subunit.</text>
</comment>
<dbReference type="RefSeq" id="WP_005707052.1">
    <property type="nucleotide sequence ID" value="NZ_CP038817.1"/>
</dbReference>
<organism evidence="19 20">
    <name type="scientific">Haemophilus parahaemolyticus</name>
    <dbReference type="NCBI Taxonomy" id="735"/>
    <lineage>
        <taxon>Bacteria</taxon>
        <taxon>Pseudomonadati</taxon>
        <taxon>Pseudomonadota</taxon>
        <taxon>Gammaproteobacteria</taxon>
        <taxon>Pasteurellales</taxon>
        <taxon>Pasteurellaceae</taxon>
        <taxon>Haemophilus</taxon>
    </lineage>
</organism>
<feature type="binding site" description="covalent" evidence="14">
    <location>
        <position position="118"/>
    </location>
    <ligand>
        <name>heme c</name>
        <dbReference type="ChEBI" id="CHEBI:61717"/>
        <label>2</label>
    </ligand>
</feature>
<evidence type="ECO:0000256" key="8">
    <source>
        <dbReference type="ARBA" id="ARBA00022729"/>
    </source>
</evidence>
<dbReference type="GO" id="GO:0046872">
    <property type="term" value="F:metal ion binding"/>
    <property type="evidence" value="ECO:0007669"/>
    <property type="project" value="UniProtKB-KW"/>
</dbReference>
<evidence type="ECO:0000256" key="12">
    <source>
        <dbReference type="ARBA" id="ARBA00031832"/>
    </source>
</evidence>
<dbReference type="GO" id="GO:0042597">
    <property type="term" value="C:periplasmic space"/>
    <property type="evidence" value="ECO:0007669"/>
    <property type="project" value="UniProtKB-SubCell"/>
</dbReference>
<dbReference type="PANTHER" id="PTHR38604:SF1">
    <property type="entry name" value="PERIPLASMIC NITRATE REDUCTASE, ELECTRON TRANSFER SUBUNIT"/>
    <property type="match status" value="1"/>
</dbReference>
<feature type="region of interest" description="Disordered" evidence="16">
    <location>
        <begin position="86"/>
        <end position="106"/>
    </location>
</feature>
<evidence type="ECO:0000256" key="13">
    <source>
        <dbReference type="PIRNR" id="PIRNR006105"/>
    </source>
</evidence>
<reference evidence="19 20" key="1">
    <citation type="submission" date="2018-06" db="EMBL/GenBank/DDBJ databases">
        <authorList>
            <consortium name="Pathogen Informatics"/>
            <person name="Doyle S."/>
        </authorList>
    </citation>
    <scope>NUCLEOTIDE SEQUENCE [LARGE SCALE GENOMIC DNA]</scope>
    <source>
        <strain evidence="19 20">NCTC10794</strain>
    </source>
</reference>
<comment type="function">
    <text evidence="1">Electron transfer subunit of the periplasmic nitrate reductase complex NapAB. Receives electrons from the membrane-anchored tetraheme c-type NapC protein and transfers these to NapA subunit, thus allowing electron flow between membrane and periplasm. Essential for periplasmic nitrate reduction with nitrate as the terminal electron acceptor.</text>
</comment>
<dbReference type="FunFam" id="1.10.1130.10:FF:000001">
    <property type="entry name" value="Periplasmic nitrate reductase, electron transfer subunit"/>
    <property type="match status" value="1"/>
</dbReference>
<dbReference type="EMBL" id="CP038817">
    <property type="protein sequence ID" value="QEN11130.1"/>
    <property type="molecule type" value="Genomic_DNA"/>
</dbReference>
<evidence type="ECO:0000256" key="6">
    <source>
        <dbReference type="ARBA" id="ARBA00022617"/>
    </source>
</evidence>
<evidence type="ECO:0000256" key="4">
    <source>
        <dbReference type="ARBA" id="ARBA00013773"/>
    </source>
</evidence>
<feature type="binding site" description="axial binding residue" evidence="15">
    <location>
        <position position="79"/>
    </location>
    <ligand>
        <name>heme c</name>
        <dbReference type="ChEBI" id="CHEBI:61717"/>
        <label>1</label>
    </ligand>
    <ligandPart>
        <name>Fe</name>
        <dbReference type="ChEBI" id="CHEBI:18248"/>
    </ligandPart>
</feature>
<protein>
    <recommendedName>
        <fullName evidence="4 13">Periplasmic nitrate reductase, electron transfer subunit</fullName>
    </recommendedName>
    <alternativeName>
        <fullName evidence="12 13">Diheme cytochrome c NapB</fullName>
    </alternativeName>
</protein>
<dbReference type="GeneID" id="78224785"/>
<accession>A0A377HYK5</accession>
<evidence type="ECO:0000256" key="7">
    <source>
        <dbReference type="ARBA" id="ARBA00022723"/>
    </source>
</evidence>
<proteinExistence type="inferred from homology"/>
<dbReference type="KEGG" id="hpaa:E5Q53_06670"/>
<keyword evidence="6 14" id="KW-0349">Heme</keyword>
<feature type="binding site" description="axial binding residue" evidence="15">
    <location>
        <position position="119"/>
    </location>
    <ligand>
        <name>heme c</name>
        <dbReference type="ChEBI" id="CHEBI:61717"/>
        <label>2</label>
    </ligand>
    <ligandPart>
        <name>Fe</name>
        <dbReference type="ChEBI" id="CHEBI:18248"/>
    </ligandPart>
</feature>
<sequence length="142" mass="15332">MKKFLAVMLMALSGVALADAPKVANNIEGAAESIAPAFTTPPKDVGNIPITFPHQPPLVPHSIRGLQVTKNANQCLGCHSPDVAPTTGAPRVPESHFLDRDGKRTEGTSPRRYFCLQCHVQQANVNPIIQNKFDTIRQAQGK</sequence>
<evidence type="ECO:0000256" key="11">
    <source>
        <dbReference type="ARBA" id="ARBA00023004"/>
    </source>
</evidence>
<evidence type="ECO:0000256" key="9">
    <source>
        <dbReference type="ARBA" id="ARBA00022764"/>
    </source>
</evidence>
<comment type="subunit">
    <text evidence="13">Component of the periplasmic nitrate reductase NapAB complex composed of NapA and NapB.</text>
</comment>
<dbReference type="AlphaFoldDB" id="A0A377HYK5"/>
<dbReference type="Pfam" id="PF03892">
    <property type="entry name" value="NapB"/>
    <property type="match status" value="1"/>
</dbReference>
<evidence type="ECO:0000313" key="20">
    <source>
        <dbReference type="Proteomes" id="UP000254867"/>
    </source>
</evidence>
<comment type="subcellular location">
    <subcellularLocation>
        <location evidence="2 13">Periplasm</location>
    </subcellularLocation>
</comment>
<dbReference type="SUPFAM" id="SSF48695">
    <property type="entry name" value="Multiheme cytochromes"/>
    <property type="match status" value="1"/>
</dbReference>
<evidence type="ECO:0000256" key="17">
    <source>
        <dbReference type="SAM" id="SignalP"/>
    </source>
</evidence>
<evidence type="ECO:0000313" key="19">
    <source>
        <dbReference type="EMBL" id="STO63376.1"/>
    </source>
</evidence>
<reference evidence="18 21" key="2">
    <citation type="submission" date="2019-04" db="EMBL/GenBank/DDBJ databases">
        <title>Complete Genome and Methylome Analysis of Haemophilus haemolyticus NEB129.</title>
        <authorList>
            <person name="Fomenkov A."/>
            <person name="Roberts R.J."/>
            <person name="Anton B.P."/>
            <person name="Vincze T."/>
        </authorList>
    </citation>
    <scope>NUCLEOTIDE SEQUENCE [LARGE SCALE GENOMIC DNA]</scope>
    <source>
        <strain evidence="18 21">NEB129</strain>
    </source>
</reference>
<feature type="binding site" description="covalent" evidence="14">
    <location>
        <position position="78"/>
    </location>
    <ligand>
        <name>heme c</name>
        <dbReference type="ChEBI" id="CHEBI:61717"/>
        <label>1</label>
    </ligand>
</feature>
<dbReference type="InterPro" id="IPR005591">
    <property type="entry name" value="NapB"/>
</dbReference>
<dbReference type="Gene3D" id="1.10.1130.10">
    <property type="entry name" value="Flavocytochrome C3, Chain A"/>
    <property type="match status" value="1"/>
</dbReference>
<evidence type="ECO:0000256" key="3">
    <source>
        <dbReference type="ARBA" id="ARBA00007368"/>
    </source>
</evidence>
<evidence type="ECO:0000256" key="15">
    <source>
        <dbReference type="PIRSR" id="PIRSR006105-2"/>
    </source>
</evidence>
<evidence type="ECO:0000256" key="10">
    <source>
        <dbReference type="ARBA" id="ARBA00022982"/>
    </source>
</evidence>
<evidence type="ECO:0000256" key="14">
    <source>
        <dbReference type="PIRSR" id="PIRSR006105-1"/>
    </source>
</evidence>
<evidence type="ECO:0000256" key="16">
    <source>
        <dbReference type="SAM" id="MobiDB-lite"/>
    </source>
</evidence>
<evidence type="ECO:0000256" key="5">
    <source>
        <dbReference type="ARBA" id="ARBA00022448"/>
    </source>
</evidence>
<feature type="binding site" description="axial binding residue" evidence="15">
    <location>
        <position position="96"/>
    </location>
    <ligand>
        <name>heme c</name>
        <dbReference type="ChEBI" id="CHEBI:61717"/>
        <label>2</label>
    </ligand>
    <ligandPart>
        <name>Fe</name>
        <dbReference type="ChEBI" id="CHEBI:18248"/>
    </ligandPart>
</feature>
<keyword evidence="8 17" id="KW-0732">Signal</keyword>
<evidence type="ECO:0000256" key="1">
    <source>
        <dbReference type="ARBA" id="ARBA00002599"/>
    </source>
</evidence>
<keyword evidence="5 13" id="KW-0813">Transport</keyword>
<feature type="binding site" description="axial binding residue" evidence="15">
    <location>
        <position position="61"/>
    </location>
    <ligand>
        <name>heme c</name>
        <dbReference type="ChEBI" id="CHEBI:61717"/>
        <label>1</label>
    </ligand>
    <ligandPart>
        <name>Fe</name>
        <dbReference type="ChEBI" id="CHEBI:18248"/>
    </ligandPart>
</feature>
<evidence type="ECO:0000256" key="2">
    <source>
        <dbReference type="ARBA" id="ARBA00004418"/>
    </source>
</evidence>
<dbReference type="Proteomes" id="UP000323974">
    <property type="component" value="Chromosome"/>
</dbReference>
<dbReference type="PANTHER" id="PTHR38604">
    <property type="entry name" value="PERIPLASMIC NITRATE REDUCTASE, ELECTRON TRANSFER SUBUNIT"/>
    <property type="match status" value="1"/>
</dbReference>
<dbReference type="InterPro" id="IPR036280">
    <property type="entry name" value="Multihaem_cyt_sf"/>
</dbReference>
<feature type="binding site" description="covalent" evidence="14">
    <location>
        <position position="75"/>
    </location>
    <ligand>
        <name>heme c</name>
        <dbReference type="ChEBI" id="CHEBI:61717"/>
        <label>1</label>
    </ligand>
</feature>
<dbReference type="GO" id="GO:0009061">
    <property type="term" value="P:anaerobic respiration"/>
    <property type="evidence" value="ECO:0007669"/>
    <property type="project" value="InterPro"/>
</dbReference>
<name>A0A377HYK5_HAEPH</name>
<keyword evidence="11 15" id="KW-0408">Iron</keyword>
<feature type="signal peptide" evidence="17">
    <location>
        <begin position="1"/>
        <end position="18"/>
    </location>
</feature>
<feature type="binding site" description="covalent" evidence="14">
    <location>
        <position position="115"/>
    </location>
    <ligand>
        <name>heme c</name>
        <dbReference type="ChEBI" id="CHEBI:61717"/>
        <label>2</label>
    </ligand>
</feature>
<dbReference type="EMBL" id="UGHH01000002">
    <property type="protein sequence ID" value="STO63376.1"/>
    <property type="molecule type" value="Genomic_DNA"/>
</dbReference>
<comment type="similarity">
    <text evidence="3 13">Belongs to the NapB family.</text>
</comment>
<gene>
    <name evidence="19" type="primary">napB</name>
    <name evidence="18" type="ORF">E5Q53_06670</name>
    <name evidence="19" type="ORF">NCTC10794_00387</name>
</gene>
<keyword evidence="7 15" id="KW-0479">Metal-binding</keyword>
<evidence type="ECO:0000313" key="18">
    <source>
        <dbReference type="EMBL" id="QEN11130.1"/>
    </source>
</evidence>
<dbReference type="PIRSF" id="PIRSF006105">
    <property type="entry name" value="NapB"/>
    <property type="match status" value="1"/>
</dbReference>
<evidence type="ECO:0000313" key="21">
    <source>
        <dbReference type="Proteomes" id="UP000323974"/>
    </source>
</evidence>
<feature type="compositionally biased region" description="Basic and acidic residues" evidence="16">
    <location>
        <begin position="93"/>
        <end position="106"/>
    </location>
</feature>
<keyword evidence="10 13" id="KW-0249">Electron transport</keyword>
<keyword evidence="9 13" id="KW-0574">Periplasm</keyword>